<dbReference type="AlphaFoldDB" id="A0A8F5GWP3"/>
<protein>
    <submittedName>
        <fullName evidence="1">Uncharacterized protein</fullName>
    </submittedName>
</protein>
<proteinExistence type="predicted"/>
<evidence type="ECO:0000313" key="2">
    <source>
        <dbReference type="Proteomes" id="UP000693941"/>
    </source>
</evidence>
<dbReference type="EMBL" id="CP077715">
    <property type="protein sequence ID" value="QXJ31652.1"/>
    <property type="molecule type" value="Genomic_DNA"/>
</dbReference>
<evidence type="ECO:0000313" key="1">
    <source>
        <dbReference type="EMBL" id="QXJ31652.1"/>
    </source>
</evidence>
<reference evidence="1" key="1">
    <citation type="journal article" date="2021" name="Environ. Microbiol.">
        <title>New insights into the diversity and evolution of the archaeal mobilome from three complete genomes of Saccharolobus shibatae.</title>
        <authorList>
            <person name="Medvedeva S."/>
            <person name="Brandt D."/>
            <person name="Cvirkaite-Krupovic V."/>
            <person name="Liu Y."/>
            <person name="Severinov K."/>
            <person name="Ishino S."/>
            <person name="Ishino Y."/>
            <person name="Prangishvili D."/>
            <person name="Kalinowski J."/>
            <person name="Krupovic M."/>
        </authorList>
    </citation>
    <scope>NUCLEOTIDE SEQUENCE</scope>
    <source>
        <strain evidence="1">BEU9</strain>
    </source>
</reference>
<sequence>MMNITIDLDSYTCSSDPLEAIEYLLHNNVIFKINLKNPYFETIKGKFNIDIIKEEGDIIYFIVRSDG</sequence>
<organism evidence="1 2">
    <name type="scientific">Saccharolobus shibatae</name>
    <dbReference type="NCBI Taxonomy" id="2286"/>
    <lineage>
        <taxon>Archaea</taxon>
        <taxon>Thermoproteota</taxon>
        <taxon>Thermoprotei</taxon>
        <taxon>Sulfolobales</taxon>
        <taxon>Sulfolobaceae</taxon>
        <taxon>Saccharolobus</taxon>
    </lineage>
</organism>
<dbReference type="Proteomes" id="UP000693941">
    <property type="component" value="Chromosome"/>
</dbReference>
<name>A0A8F5GWP3_9CREN</name>
<accession>A0A8F5GWP3</accession>
<gene>
    <name evidence="1" type="ORF">J5U21_01303</name>
</gene>